<comment type="caution">
    <text evidence="2">The sequence shown here is derived from an EMBL/GenBank/DDBJ whole genome shotgun (WGS) entry which is preliminary data.</text>
</comment>
<dbReference type="EMBL" id="PKHR02000011">
    <property type="protein sequence ID" value="MEM5985304.1"/>
    <property type="molecule type" value="Genomic_DNA"/>
</dbReference>
<sequence length="226" mass="25723">MTAVNSPRVDAAHEPPLWEHDKGTLTYHSRRALVQLLQGPLIRAQKEPVLWAAIISDEENLRARLHEVFLELVVDETEGFAFTRMVEEDSVSIPQVLRTDKLKHIDTAILLNLRQELGLTLPGERVIVDVEDLRESIGYVRAVDNRDEAGFTKRFNAAMKRIQNDYSLISATETEGRLEVSPVLRQLFDASTVSAIRDEYARLAQTEDQDEQDPEQMQEQEDASDD</sequence>
<dbReference type="InterPro" id="IPR025449">
    <property type="entry name" value="JetB"/>
</dbReference>
<gene>
    <name evidence="2" type="ORF">CYJ44_003930</name>
</gene>
<evidence type="ECO:0000313" key="2">
    <source>
        <dbReference type="EMBL" id="MEM5985304.1"/>
    </source>
</evidence>
<organism evidence="2 3">
    <name type="scientific">Corynebacterium hesseae</name>
    <dbReference type="NCBI Taxonomy" id="2913502"/>
    <lineage>
        <taxon>Bacteria</taxon>
        <taxon>Bacillati</taxon>
        <taxon>Actinomycetota</taxon>
        <taxon>Actinomycetes</taxon>
        <taxon>Mycobacteriales</taxon>
        <taxon>Corynebacteriaceae</taxon>
        <taxon>Corynebacterium</taxon>
    </lineage>
</organism>
<name>A0ABU9UGG0_9CORY</name>
<feature type="compositionally biased region" description="Acidic residues" evidence="1">
    <location>
        <begin position="207"/>
        <end position="226"/>
    </location>
</feature>
<keyword evidence="3" id="KW-1185">Reference proteome</keyword>
<evidence type="ECO:0000313" key="3">
    <source>
        <dbReference type="Proteomes" id="UP000235104"/>
    </source>
</evidence>
<protein>
    <submittedName>
        <fullName evidence="2">DUF4194 domain-containing protein</fullName>
    </submittedName>
</protein>
<dbReference type="Proteomes" id="UP000235104">
    <property type="component" value="Unassembled WGS sequence"/>
</dbReference>
<proteinExistence type="predicted"/>
<dbReference type="Pfam" id="PF13835">
    <property type="entry name" value="DUF4194"/>
    <property type="match status" value="1"/>
</dbReference>
<evidence type="ECO:0000256" key="1">
    <source>
        <dbReference type="SAM" id="MobiDB-lite"/>
    </source>
</evidence>
<dbReference type="RefSeq" id="WP_101735540.1">
    <property type="nucleotide sequence ID" value="NZ_PKHR02000011.1"/>
</dbReference>
<reference evidence="2" key="1">
    <citation type="submission" date="2017-12" db="EMBL/GenBank/DDBJ databases">
        <authorList>
            <person name="Thomas-White K."/>
            <person name="Wolfe A.J."/>
        </authorList>
    </citation>
    <scope>NUCLEOTIDE SEQUENCE</scope>
    <source>
        <strain evidence="2">UMB0043</strain>
    </source>
</reference>
<accession>A0ABU9UGG0</accession>
<feature type="region of interest" description="Disordered" evidence="1">
    <location>
        <begin position="204"/>
        <end position="226"/>
    </location>
</feature>